<dbReference type="InterPro" id="IPR043519">
    <property type="entry name" value="NT_sf"/>
</dbReference>
<dbReference type="Gene3D" id="1.20.58.560">
    <property type="match status" value="1"/>
</dbReference>
<evidence type="ECO:0000256" key="5">
    <source>
        <dbReference type="ARBA" id="ARBA00022723"/>
    </source>
</evidence>
<keyword evidence="7" id="KW-0460">Magnesium</keyword>
<evidence type="ECO:0000313" key="13">
    <source>
        <dbReference type="EMBL" id="RNA69169.1"/>
    </source>
</evidence>
<feature type="domain" description="Poly A polymerase head" evidence="10">
    <location>
        <begin position="38"/>
        <end position="142"/>
    </location>
</feature>
<dbReference type="SUPFAM" id="SSF81891">
    <property type="entry name" value="Poly A polymerase C-terminal region-like"/>
    <property type="match status" value="1"/>
</dbReference>
<comment type="cofactor">
    <cofactor evidence="1">
        <name>Mg(2+)</name>
        <dbReference type="ChEBI" id="CHEBI:18420"/>
    </cofactor>
</comment>
<evidence type="ECO:0000256" key="9">
    <source>
        <dbReference type="RuleBase" id="RU003953"/>
    </source>
</evidence>
<dbReference type="PANTHER" id="PTHR46173">
    <property type="entry name" value="CCA TRNA NUCLEOTIDYLTRANSFERASE 1, MITOCHONDRIAL"/>
    <property type="match status" value="1"/>
</dbReference>
<dbReference type="InterPro" id="IPR032828">
    <property type="entry name" value="PolyA_RNA-bd"/>
</dbReference>
<evidence type="ECO:0000256" key="8">
    <source>
        <dbReference type="ARBA" id="ARBA00022884"/>
    </source>
</evidence>
<dbReference type="InterPro" id="IPR032810">
    <property type="entry name" value="CCA-adding_enz_C"/>
</dbReference>
<keyword evidence="2 9" id="KW-0808">Transferase</keyword>
<keyword evidence="8 9" id="KW-0694">RNA-binding</keyword>
<dbReference type="Pfam" id="PF01743">
    <property type="entry name" value="PolyA_pol"/>
    <property type="match status" value="1"/>
</dbReference>
<dbReference type="InterPro" id="IPR050264">
    <property type="entry name" value="Bact_CCA-adding_enz_type3_sf"/>
</dbReference>
<evidence type="ECO:0000256" key="7">
    <source>
        <dbReference type="ARBA" id="ARBA00022842"/>
    </source>
</evidence>
<keyword evidence="5" id="KW-0479">Metal-binding</keyword>
<dbReference type="SUPFAM" id="SSF81301">
    <property type="entry name" value="Nucleotidyltransferase"/>
    <property type="match status" value="1"/>
</dbReference>
<dbReference type="EC" id="2.7.7.72" evidence="13"/>
<keyword evidence="3" id="KW-0819">tRNA processing</keyword>
<comment type="similarity">
    <text evidence="9">Belongs to the tRNA nucleotidyltransferase/poly(A) polymerase family.</text>
</comment>
<evidence type="ECO:0000256" key="4">
    <source>
        <dbReference type="ARBA" id="ARBA00022695"/>
    </source>
</evidence>
<dbReference type="GO" id="GO:0004810">
    <property type="term" value="F:CCA tRNA nucleotidyltransferase activity"/>
    <property type="evidence" value="ECO:0007669"/>
    <property type="project" value="UniProtKB-EC"/>
</dbReference>
<sequence>MKKSTNEPLKGSRAVKVISPWEAANHVMDKLRASGFQAYACGGAVRDKIMNLDIRDVDVATNALPEEVLRLFPASIDVGVEHGTVVVPVKGDAVEVTAFRGKTIEEDLSMRDFTINAMAMTREGEIIDPFNGRDDIENGIIRGVRDPEARFKEDPLRMVRGYRFAFAYGFTIESNTAHAIGLHASLVKKSAVERIGQELEKMLPLSKGSLIALMESPIAGGLAPLLYSRQKWLRLLSCYNHPFTVDEVPLCWYILSDDNLTETLNRYRRSNLLKKQAGIIERVTSEIVTAGWSNQTLYQAGEEWIYSCEKIRALLLNKEPEFSTVKKKFEQLPIKKKSDMAVNGKMLMEEFQVSEGKWIGNTLKKVEYAIVTKKTENTKTAVFEYIRKELTG</sequence>
<dbReference type="PANTHER" id="PTHR46173:SF1">
    <property type="entry name" value="CCA TRNA NUCLEOTIDYLTRANSFERASE 1, MITOCHONDRIAL"/>
    <property type="match status" value="1"/>
</dbReference>
<dbReference type="Pfam" id="PF12627">
    <property type="entry name" value="PolyA_pol_RNAbd"/>
    <property type="match status" value="1"/>
</dbReference>
<organism evidence="13 14">
    <name type="scientific">Alteribacter keqinensis</name>
    <dbReference type="NCBI Taxonomy" id="2483800"/>
    <lineage>
        <taxon>Bacteria</taxon>
        <taxon>Bacillati</taxon>
        <taxon>Bacillota</taxon>
        <taxon>Bacilli</taxon>
        <taxon>Bacillales</taxon>
        <taxon>Bacillaceae</taxon>
        <taxon>Alteribacter</taxon>
    </lineage>
</organism>
<gene>
    <name evidence="13" type="ORF">EBO34_04250</name>
</gene>
<evidence type="ECO:0000259" key="10">
    <source>
        <dbReference type="Pfam" id="PF01743"/>
    </source>
</evidence>
<evidence type="ECO:0000256" key="2">
    <source>
        <dbReference type="ARBA" id="ARBA00022679"/>
    </source>
</evidence>
<proteinExistence type="inferred from homology"/>
<evidence type="ECO:0000259" key="12">
    <source>
        <dbReference type="Pfam" id="PF13735"/>
    </source>
</evidence>
<dbReference type="InterPro" id="IPR002646">
    <property type="entry name" value="PolA_pol_head_dom"/>
</dbReference>
<keyword evidence="4 13" id="KW-0548">Nucleotidyltransferase</keyword>
<dbReference type="Proteomes" id="UP000278746">
    <property type="component" value="Unassembled WGS sequence"/>
</dbReference>
<evidence type="ECO:0000259" key="11">
    <source>
        <dbReference type="Pfam" id="PF12627"/>
    </source>
</evidence>
<dbReference type="GO" id="GO:0046872">
    <property type="term" value="F:metal ion binding"/>
    <property type="evidence" value="ECO:0007669"/>
    <property type="project" value="UniProtKB-KW"/>
</dbReference>
<dbReference type="GO" id="GO:0000166">
    <property type="term" value="F:nucleotide binding"/>
    <property type="evidence" value="ECO:0007669"/>
    <property type="project" value="UniProtKB-KW"/>
</dbReference>
<dbReference type="Gene3D" id="3.30.460.10">
    <property type="entry name" value="Beta Polymerase, domain 2"/>
    <property type="match status" value="1"/>
</dbReference>
<name>A0A3M7TVA7_9BACI</name>
<evidence type="ECO:0000256" key="1">
    <source>
        <dbReference type="ARBA" id="ARBA00001946"/>
    </source>
</evidence>
<dbReference type="GO" id="GO:0008033">
    <property type="term" value="P:tRNA processing"/>
    <property type="evidence" value="ECO:0007669"/>
    <property type="project" value="UniProtKB-KW"/>
</dbReference>
<reference evidence="13 14" key="1">
    <citation type="submission" date="2018-10" db="EMBL/GenBank/DDBJ databases">
        <title>Bacillus Keqinensis sp. nov., a moderately halophilic bacterium isolated from a saline-alkaline lake.</title>
        <authorList>
            <person name="Wang H."/>
        </authorList>
    </citation>
    <scope>NUCLEOTIDE SEQUENCE [LARGE SCALE GENOMIC DNA]</scope>
    <source>
        <strain evidence="13 14">KQ-3</strain>
    </source>
</reference>
<dbReference type="AlphaFoldDB" id="A0A3M7TVA7"/>
<keyword evidence="6" id="KW-0547">Nucleotide-binding</keyword>
<dbReference type="CDD" id="cd05398">
    <property type="entry name" value="NT_ClassII-CCAase"/>
    <property type="match status" value="1"/>
</dbReference>
<dbReference type="GO" id="GO:0000049">
    <property type="term" value="F:tRNA binding"/>
    <property type="evidence" value="ECO:0007669"/>
    <property type="project" value="TreeGrafter"/>
</dbReference>
<dbReference type="Gene3D" id="1.10.246.80">
    <property type="match status" value="1"/>
</dbReference>
<dbReference type="EMBL" id="RHIB01000001">
    <property type="protein sequence ID" value="RNA69169.1"/>
    <property type="molecule type" value="Genomic_DNA"/>
</dbReference>
<evidence type="ECO:0000313" key="14">
    <source>
        <dbReference type="Proteomes" id="UP000278746"/>
    </source>
</evidence>
<dbReference type="Pfam" id="PF13735">
    <property type="entry name" value="tRNA_NucTran2_2"/>
    <property type="match status" value="1"/>
</dbReference>
<accession>A0A3M7TVA7</accession>
<feature type="domain" description="tRNA nucleotidyltransferase/poly(A) polymerase RNA and SrmB- binding" evidence="11">
    <location>
        <begin position="169"/>
        <end position="208"/>
    </location>
</feature>
<dbReference type="Gene3D" id="1.10.3090.10">
    <property type="entry name" value="cca-adding enzyme, domain 2"/>
    <property type="match status" value="1"/>
</dbReference>
<comment type="caution">
    <text evidence="13">The sequence shown here is derived from an EMBL/GenBank/DDBJ whole genome shotgun (WGS) entry which is preliminary data.</text>
</comment>
<evidence type="ECO:0000256" key="3">
    <source>
        <dbReference type="ARBA" id="ARBA00022694"/>
    </source>
</evidence>
<evidence type="ECO:0000256" key="6">
    <source>
        <dbReference type="ARBA" id="ARBA00022741"/>
    </source>
</evidence>
<dbReference type="NCBIfam" id="NF009814">
    <property type="entry name" value="PRK13299.1"/>
    <property type="match status" value="1"/>
</dbReference>
<keyword evidence="14" id="KW-1185">Reference proteome</keyword>
<dbReference type="OrthoDB" id="9805698at2"/>
<feature type="domain" description="CCA-adding enzyme C-terminal" evidence="12">
    <location>
        <begin position="256"/>
        <end position="385"/>
    </location>
</feature>
<protein>
    <submittedName>
        <fullName evidence="13">CCA tRNA nucleotidyltransferase</fullName>
        <ecNumber evidence="13">2.7.7.72</ecNumber>
    </submittedName>
</protein>